<dbReference type="Proteomes" id="UP000092677">
    <property type="component" value="Unassembled WGS sequence"/>
</dbReference>
<reference evidence="3" key="1">
    <citation type="submission" date="2016-05" db="EMBL/GenBank/DDBJ databases">
        <title>Draft genome sequences of four strains of Ehrlichia ruminantium, a tick-borne pathogen of ruminants, isolated from Zimbabwe, The Gambia and Ghana.</title>
        <authorList>
            <person name="Nakao R."/>
            <person name="Jongejan F."/>
            <person name="Sugimoto C."/>
        </authorList>
    </citation>
    <scope>NUCLEOTIDE SEQUENCE [LARGE SCALE GENOMIC DNA]</scope>
    <source>
        <strain evidence="3">Kerr Seringe</strain>
    </source>
</reference>
<keyword evidence="1" id="KW-0472">Membrane</keyword>
<evidence type="ECO:0000256" key="1">
    <source>
        <dbReference type="SAM" id="Phobius"/>
    </source>
</evidence>
<comment type="caution">
    <text evidence="2">The sequence shown here is derived from an EMBL/GenBank/DDBJ whole genome shotgun (WGS) entry which is preliminary data.</text>
</comment>
<proteinExistence type="predicted"/>
<dbReference type="AlphaFoldDB" id="A0A170S2Q9"/>
<keyword evidence="1" id="KW-0812">Transmembrane</keyword>
<name>A0A170S2Q9_EHRRU</name>
<organism evidence="2 3">
    <name type="scientific">Ehrlichia ruminantium</name>
    <name type="common">heartwater rickettsia</name>
    <name type="synonym">Cowdria ruminantium</name>
    <dbReference type="NCBI Taxonomy" id="779"/>
    <lineage>
        <taxon>Bacteria</taxon>
        <taxon>Pseudomonadati</taxon>
        <taxon>Pseudomonadota</taxon>
        <taxon>Alphaproteobacteria</taxon>
        <taxon>Rickettsiales</taxon>
        <taxon>Anaplasmataceae</taxon>
        <taxon>Ehrlichia</taxon>
    </lineage>
</organism>
<dbReference type="EMBL" id="BDDL01000088">
    <property type="protein sequence ID" value="GAT77555.1"/>
    <property type="molecule type" value="Genomic_DNA"/>
</dbReference>
<evidence type="ECO:0000313" key="2">
    <source>
        <dbReference type="EMBL" id="GAT77555.1"/>
    </source>
</evidence>
<evidence type="ECO:0000313" key="3">
    <source>
        <dbReference type="Proteomes" id="UP000092677"/>
    </source>
</evidence>
<accession>A0A170S2Q9</accession>
<protein>
    <submittedName>
        <fullName evidence="2">Putative exported protein</fullName>
    </submittedName>
</protein>
<feature type="transmembrane region" description="Helical" evidence="1">
    <location>
        <begin position="38"/>
        <end position="55"/>
    </location>
</feature>
<keyword evidence="1" id="KW-1133">Transmembrane helix</keyword>
<gene>
    <name evidence="2" type="ORF">EHRUM2_07820</name>
</gene>
<sequence>MIVPHNTQNYMYLALLYTTDLYSNKDLKKNDQSNTERILINTYITIQVLFFSFTYHNA</sequence>